<organism evidence="6 7">
    <name type="scientific">Acacia crassicarpa</name>
    <name type="common">northern wattle</name>
    <dbReference type="NCBI Taxonomy" id="499986"/>
    <lineage>
        <taxon>Eukaryota</taxon>
        <taxon>Viridiplantae</taxon>
        <taxon>Streptophyta</taxon>
        <taxon>Embryophyta</taxon>
        <taxon>Tracheophyta</taxon>
        <taxon>Spermatophyta</taxon>
        <taxon>Magnoliopsida</taxon>
        <taxon>eudicotyledons</taxon>
        <taxon>Gunneridae</taxon>
        <taxon>Pentapetalae</taxon>
        <taxon>rosids</taxon>
        <taxon>fabids</taxon>
        <taxon>Fabales</taxon>
        <taxon>Fabaceae</taxon>
        <taxon>Caesalpinioideae</taxon>
        <taxon>mimosoid clade</taxon>
        <taxon>Acacieae</taxon>
        <taxon>Acacia</taxon>
    </lineage>
</organism>
<dbReference type="Gene3D" id="2.40.330.10">
    <property type="entry name" value="DNA-binding pseudobarrel domain"/>
    <property type="match status" value="1"/>
</dbReference>
<dbReference type="Proteomes" id="UP001293593">
    <property type="component" value="Unassembled WGS sequence"/>
</dbReference>
<dbReference type="AlphaFoldDB" id="A0AAE1N947"/>
<keyword evidence="7" id="KW-1185">Reference proteome</keyword>
<dbReference type="EMBL" id="JAWXYG010000001">
    <property type="protein sequence ID" value="KAK4284996.1"/>
    <property type="molecule type" value="Genomic_DNA"/>
</dbReference>
<sequence>MDPHDPWGVLSLSLTLYDDLWRVKKVLTEDDTSIKNGLVLRKKVVAEMLLPVLGENDERDAQTADGAELWFWDIDTQSLHQLFLKKEASSGPYKITRRWNQEFNKRRKLQANDEIGLQWDRDNVHFNFSVIKRAD</sequence>
<dbReference type="PANTHER" id="PTHR34269">
    <property type="entry name" value="TRANSCRIPTION FACTOR B3-DOMAIN FAMILY-RELATED"/>
    <property type="match status" value="1"/>
</dbReference>
<dbReference type="GO" id="GO:0003677">
    <property type="term" value="F:DNA binding"/>
    <property type="evidence" value="ECO:0007669"/>
    <property type="project" value="UniProtKB-KW"/>
</dbReference>
<name>A0AAE1N947_9FABA</name>
<evidence type="ECO:0000313" key="6">
    <source>
        <dbReference type="EMBL" id="KAK4284996.1"/>
    </source>
</evidence>
<gene>
    <name evidence="6" type="ORF">QN277_001750</name>
</gene>
<dbReference type="CDD" id="cd10017">
    <property type="entry name" value="B3_DNA"/>
    <property type="match status" value="1"/>
</dbReference>
<proteinExistence type="predicted"/>
<keyword evidence="2" id="KW-0805">Transcription regulation</keyword>
<dbReference type="SUPFAM" id="SSF101936">
    <property type="entry name" value="DNA-binding pseudobarrel domain"/>
    <property type="match status" value="1"/>
</dbReference>
<evidence type="ECO:0000256" key="3">
    <source>
        <dbReference type="ARBA" id="ARBA00023125"/>
    </source>
</evidence>
<dbReference type="PANTHER" id="PTHR34269:SF11">
    <property type="entry name" value="B3 DOMAIN PROTEIN"/>
    <property type="match status" value="1"/>
</dbReference>
<protein>
    <recommendedName>
        <fullName evidence="8">TF-B3 domain-containing protein</fullName>
    </recommendedName>
</protein>
<evidence type="ECO:0000256" key="4">
    <source>
        <dbReference type="ARBA" id="ARBA00023163"/>
    </source>
</evidence>
<evidence type="ECO:0000313" key="7">
    <source>
        <dbReference type="Proteomes" id="UP001293593"/>
    </source>
</evidence>
<accession>A0AAE1N947</accession>
<evidence type="ECO:0000256" key="1">
    <source>
        <dbReference type="ARBA" id="ARBA00004123"/>
    </source>
</evidence>
<dbReference type="GO" id="GO:0005634">
    <property type="term" value="C:nucleus"/>
    <property type="evidence" value="ECO:0007669"/>
    <property type="project" value="UniProtKB-SubCell"/>
</dbReference>
<evidence type="ECO:0000256" key="2">
    <source>
        <dbReference type="ARBA" id="ARBA00023015"/>
    </source>
</evidence>
<dbReference type="InterPro" id="IPR003340">
    <property type="entry name" value="B3_DNA-bd"/>
</dbReference>
<comment type="caution">
    <text evidence="6">The sequence shown here is derived from an EMBL/GenBank/DDBJ whole genome shotgun (WGS) entry which is preliminary data.</text>
</comment>
<comment type="subcellular location">
    <subcellularLocation>
        <location evidence="1">Nucleus</location>
    </subcellularLocation>
</comment>
<evidence type="ECO:0000256" key="5">
    <source>
        <dbReference type="ARBA" id="ARBA00023242"/>
    </source>
</evidence>
<dbReference type="InterPro" id="IPR051442">
    <property type="entry name" value="B3_domain"/>
</dbReference>
<keyword evidence="4" id="KW-0804">Transcription</keyword>
<keyword evidence="5" id="KW-0539">Nucleus</keyword>
<keyword evidence="3" id="KW-0238">DNA-binding</keyword>
<dbReference type="InterPro" id="IPR015300">
    <property type="entry name" value="DNA-bd_pseudobarrel_sf"/>
</dbReference>
<evidence type="ECO:0008006" key="8">
    <source>
        <dbReference type="Google" id="ProtNLM"/>
    </source>
</evidence>
<reference evidence="6" key="1">
    <citation type="submission" date="2023-10" db="EMBL/GenBank/DDBJ databases">
        <title>Chromosome-level genome of the transformable northern wattle, Acacia crassicarpa.</title>
        <authorList>
            <person name="Massaro I."/>
            <person name="Sinha N.R."/>
            <person name="Poethig S."/>
            <person name="Leichty A.R."/>
        </authorList>
    </citation>
    <scope>NUCLEOTIDE SEQUENCE</scope>
    <source>
        <strain evidence="6">Acra3RX</strain>
        <tissue evidence="6">Leaf</tissue>
    </source>
</reference>